<gene>
    <name evidence="3" type="ORF">BARAN1_0374</name>
</gene>
<protein>
    <submittedName>
        <fullName evidence="3">Glutamine amidotransferase</fullName>
    </submittedName>
</protein>
<proteinExistence type="predicted"/>
<dbReference type="InterPro" id="IPR017932">
    <property type="entry name" value="GATase_2_dom"/>
</dbReference>
<reference evidence="4" key="1">
    <citation type="submission" date="2018-05" db="EMBL/GenBank/DDBJ databases">
        <authorList>
            <person name="Hao L."/>
        </authorList>
    </citation>
    <scope>NUCLEOTIDE SEQUENCE [LARGE SCALE GENOMIC DNA]</scope>
</reference>
<keyword evidence="1 3" id="KW-0315">Glutamine amidotransferase</keyword>
<feature type="domain" description="Glutamine amidotransferase type-2" evidence="2">
    <location>
        <begin position="2"/>
        <end position="235"/>
    </location>
</feature>
<dbReference type="SUPFAM" id="SSF56235">
    <property type="entry name" value="N-terminal nucleophile aminohydrolases (Ntn hydrolases)"/>
    <property type="match status" value="1"/>
</dbReference>
<evidence type="ECO:0000256" key="1">
    <source>
        <dbReference type="ARBA" id="ARBA00022962"/>
    </source>
</evidence>
<dbReference type="KEGG" id="bana:BARAN1_0374"/>
<dbReference type="InterPro" id="IPR026869">
    <property type="entry name" value="EgtC-like"/>
</dbReference>
<evidence type="ECO:0000313" key="4">
    <source>
        <dbReference type="Proteomes" id="UP000249818"/>
    </source>
</evidence>
<dbReference type="AlphaFoldDB" id="A0A2X3KZQ4"/>
<dbReference type="InterPro" id="IPR029055">
    <property type="entry name" value="Ntn_hydrolases_N"/>
</dbReference>
<dbReference type="GO" id="GO:0016740">
    <property type="term" value="F:transferase activity"/>
    <property type="evidence" value="ECO:0007669"/>
    <property type="project" value="UniProtKB-KW"/>
</dbReference>
<keyword evidence="4" id="KW-1185">Reference proteome</keyword>
<dbReference type="RefSeq" id="WP_122030624.1">
    <property type="nucleotide sequence ID" value="NZ_LS483254.1"/>
</dbReference>
<evidence type="ECO:0000259" key="2">
    <source>
        <dbReference type="PROSITE" id="PS51278"/>
    </source>
</evidence>
<organism evidence="3 4">
    <name type="scientific">Candidatus Bipolaricaulis anaerobius</name>
    <dbReference type="NCBI Taxonomy" id="2026885"/>
    <lineage>
        <taxon>Bacteria</taxon>
        <taxon>Candidatus Bipolaricaulota</taxon>
        <taxon>Candidatus Bipolaricaulia</taxon>
        <taxon>Candidatus Bipolaricaulales</taxon>
        <taxon>Candidatus Bipolaricaulaceae</taxon>
        <taxon>Candidatus Bipolaricaulis</taxon>
    </lineage>
</organism>
<accession>A0A2X3KZQ4</accession>
<dbReference type="Gene3D" id="3.60.20.10">
    <property type="entry name" value="Glutamine Phosphoribosylpyrophosphate, subunit 1, domain 1"/>
    <property type="match status" value="1"/>
</dbReference>
<name>A0A2X3KZQ4_9BACT</name>
<dbReference type="PANTHER" id="PTHR42824:SF1">
    <property type="entry name" value="GLUTAMINE AMIDOTRANSFERASE YAFJ-RELATED"/>
    <property type="match status" value="1"/>
</dbReference>
<dbReference type="OrthoDB" id="321954at2"/>
<dbReference type="PROSITE" id="PS51278">
    <property type="entry name" value="GATASE_TYPE_2"/>
    <property type="match status" value="1"/>
</dbReference>
<evidence type="ECO:0000313" key="3">
    <source>
        <dbReference type="EMBL" id="SQD92399.1"/>
    </source>
</evidence>
<dbReference type="Proteomes" id="UP000249818">
    <property type="component" value="Chromosome BARAN1"/>
</dbReference>
<dbReference type="Pfam" id="PF13230">
    <property type="entry name" value="GATase_4"/>
    <property type="match status" value="1"/>
</dbReference>
<dbReference type="EMBL" id="LS483254">
    <property type="protein sequence ID" value="SQD92399.1"/>
    <property type="molecule type" value="Genomic_DNA"/>
</dbReference>
<keyword evidence="3" id="KW-0808">Transferase</keyword>
<dbReference type="PANTHER" id="PTHR42824">
    <property type="entry name" value="GLUTAMINE AMIDOTRANSFERASE"/>
    <property type="match status" value="1"/>
</dbReference>
<sequence>MCRLVGALAGTPFPLRRYLLEDHGLLALSLRGAKAPHRDGVGWAYRDARGRMRLHRWGGGALAGNDGLPGDPSPETTLLIAHARKASPEYRAMRGAIHAHPLVRDGVFLAHNGTVRDTSSLGDGSGTDSQRILDWLAGAWHPRTPDRLVEALRELLGFIHDYTALNLLLTDGSSLYAFCCHTRDPDYYTLHRRGGDGAVVVASEPVDGRAGWEPMPNGTLLAVGPDGEARAYDVGRGGAPGLG</sequence>